<keyword evidence="3" id="KW-1185">Reference proteome</keyword>
<evidence type="ECO:0000313" key="2">
    <source>
        <dbReference type="EMBL" id="RHC60668.1"/>
    </source>
</evidence>
<proteinExistence type="predicted"/>
<gene>
    <name evidence="2" type="ORF">DW833_14250</name>
</gene>
<feature type="compositionally biased region" description="Basic and acidic residues" evidence="1">
    <location>
        <begin position="1"/>
        <end position="18"/>
    </location>
</feature>
<reference evidence="2 3" key="1">
    <citation type="submission" date="2018-08" db="EMBL/GenBank/DDBJ databases">
        <title>A genome reference for cultivated species of the human gut microbiota.</title>
        <authorList>
            <person name="Zou Y."/>
            <person name="Xue W."/>
            <person name="Luo G."/>
        </authorList>
    </citation>
    <scope>NUCLEOTIDE SEQUENCE [LARGE SCALE GENOMIC DNA]</scope>
    <source>
        <strain evidence="2 3">AM34-3LB</strain>
    </source>
</reference>
<name>A0A414B2A6_9FIRM</name>
<feature type="region of interest" description="Disordered" evidence="1">
    <location>
        <begin position="1"/>
        <end position="24"/>
    </location>
</feature>
<protein>
    <submittedName>
        <fullName evidence="2">Uncharacterized protein</fullName>
    </submittedName>
</protein>
<dbReference type="EMBL" id="QSID01000020">
    <property type="protein sequence ID" value="RHC60668.1"/>
    <property type="molecule type" value="Genomic_DNA"/>
</dbReference>
<dbReference type="AlphaFoldDB" id="A0A414B2A6"/>
<evidence type="ECO:0000256" key="1">
    <source>
        <dbReference type="SAM" id="MobiDB-lite"/>
    </source>
</evidence>
<organism evidence="2 3">
    <name type="scientific">Anaerobutyricum hallii</name>
    <dbReference type="NCBI Taxonomy" id="39488"/>
    <lineage>
        <taxon>Bacteria</taxon>
        <taxon>Bacillati</taxon>
        <taxon>Bacillota</taxon>
        <taxon>Clostridia</taxon>
        <taxon>Lachnospirales</taxon>
        <taxon>Lachnospiraceae</taxon>
        <taxon>Anaerobutyricum</taxon>
    </lineage>
</organism>
<evidence type="ECO:0000313" key="3">
    <source>
        <dbReference type="Proteomes" id="UP000284621"/>
    </source>
</evidence>
<dbReference type="Proteomes" id="UP000284621">
    <property type="component" value="Unassembled WGS sequence"/>
</dbReference>
<accession>A0A414B2A6</accession>
<sequence length="83" mass="9554">MEQNESSKPKYNSNDRKRTSGSGPEQTFLCACSAFISTTDKSFVSMRLSAICQMFEILIYKQAYTKISNICRMAEQETFYLRV</sequence>
<comment type="caution">
    <text evidence="2">The sequence shown here is derived from an EMBL/GenBank/DDBJ whole genome shotgun (WGS) entry which is preliminary data.</text>
</comment>